<protein>
    <submittedName>
        <fullName evidence="9">Binding-protein-dependent transport system inner membrane protein</fullName>
    </submittedName>
</protein>
<dbReference type="PATRIC" id="fig|1189611.3.peg.1614"/>
<evidence type="ECO:0000256" key="3">
    <source>
        <dbReference type="ARBA" id="ARBA00022475"/>
    </source>
</evidence>
<keyword evidence="3" id="KW-1003">Cell membrane</keyword>
<feature type="domain" description="ABC transmembrane type-1" evidence="8">
    <location>
        <begin position="158"/>
        <end position="389"/>
    </location>
</feature>
<dbReference type="Gene3D" id="1.10.3720.10">
    <property type="entry name" value="MetI-like"/>
    <property type="match status" value="1"/>
</dbReference>
<evidence type="ECO:0000313" key="10">
    <source>
        <dbReference type="Proteomes" id="UP000004622"/>
    </source>
</evidence>
<comment type="caution">
    <text evidence="9">The sequence shown here is derived from an EMBL/GenBank/DDBJ whole genome shotgun (WGS) entry which is preliminary data.</text>
</comment>
<dbReference type="PANTHER" id="PTHR43163">
    <property type="entry name" value="DIPEPTIDE TRANSPORT SYSTEM PERMEASE PROTEIN DPPB-RELATED"/>
    <property type="match status" value="1"/>
</dbReference>
<organism evidence="9 10">
    <name type="scientific">Nitratireductor aquibiodomus RA22</name>
    <dbReference type="NCBI Taxonomy" id="1189611"/>
    <lineage>
        <taxon>Bacteria</taxon>
        <taxon>Pseudomonadati</taxon>
        <taxon>Pseudomonadota</taxon>
        <taxon>Alphaproteobacteria</taxon>
        <taxon>Hyphomicrobiales</taxon>
        <taxon>Phyllobacteriaceae</taxon>
        <taxon>Nitratireductor</taxon>
    </lineage>
</organism>
<evidence type="ECO:0000259" key="8">
    <source>
        <dbReference type="PROSITE" id="PS50928"/>
    </source>
</evidence>
<dbReference type="InterPro" id="IPR000515">
    <property type="entry name" value="MetI-like"/>
</dbReference>
<proteinExistence type="inferred from homology"/>
<feature type="transmembrane region" description="Helical" evidence="7">
    <location>
        <begin position="68"/>
        <end position="89"/>
    </location>
</feature>
<dbReference type="GO" id="GO:0071916">
    <property type="term" value="F:dipeptide transmembrane transporter activity"/>
    <property type="evidence" value="ECO:0007669"/>
    <property type="project" value="TreeGrafter"/>
</dbReference>
<gene>
    <name evidence="9" type="ORF">A33O_07921</name>
</gene>
<keyword evidence="6 7" id="KW-0472">Membrane</keyword>
<dbReference type="InterPro" id="IPR045621">
    <property type="entry name" value="BPD_transp_1_N"/>
</dbReference>
<comment type="subcellular location">
    <subcellularLocation>
        <location evidence="1 7">Cell membrane</location>
        <topology evidence="1 7">Multi-pass membrane protein</topology>
    </subcellularLocation>
</comment>
<sequence>MKTECWLLGGARAGLQVSQGRGARVWGIHSKKPRPESEKAMAFEPSTGAANARISMLAGRAIESAASVFRFAIVVAGTFLGLLAITFFIGRVVPIDPVLSVVGDRATQEVYEAARQAMGLDRPLIVQFFAYVGDVLTGDLGMSISTGRPVVDDLARVFPATLEMATIGIIIGVVLGVPMGVVAATHQGSWIDQVIRVLGLLGYSVPAFWLGLVGLAIFYAGLGWVAGPGRVDIFYDGLLDPVTGLYLIDSVIAGEWDIFWNALDHLMLPASILGFFSLAYIARMTRSFMLDQLGQEYVTTARVKGVSERRVIWRHAFYPIRIQLITVIGLSYAALLEGSVMIETVFSWPGIGNYLTTALLTADMNAVLGATLVIGAVFIMINKISDVLYRILDPRARR</sequence>
<evidence type="ECO:0000256" key="6">
    <source>
        <dbReference type="ARBA" id="ARBA00023136"/>
    </source>
</evidence>
<dbReference type="STRING" id="204799.GCA_001696575_03029"/>
<feature type="transmembrane region" description="Helical" evidence="7">
    <location>
        <begin position="164"/>
        <end position="185"/>
    </location>
</feature>
<evidence type="ECO:0000256" key="5">
    <source>
        <dbReference type="ARBA" id="ARBA00022989"/>
    </source>
</evidence>
<reference evidence="9 10" key="1">
    <citation type="journal article" date="2012" name="J. Bacteriol.">
        <title>Genome Sequence of Nitratireductor aquibiodomus Strain RA22.</title>
        <authorList>
            <person name="Singh A."/>
            <person name="Jangir P.K."/>
            <person name="Kumari C."/>
            <person name="Sharma R."/>
        </authorList>
    </citation>
    <scope>NUCLEOTIDE SEQUENCE [LARGE SCALE GENOMIC DNA]</scope>
    <source>
        <strain evidence="9 10">RA22</strain>
    </source>
</reference>
<comment type="similarity">
    <text evidence="7">Belongs to the binding-protein-dependent transport system permease family.</text>
</comment>
<keyword evidence="5 7" id="KW-1133">Transmembrane helix</keyword>
<evidence type="ECO:0000313" key="9">
    <source>
        <dbReference type="EMBL" id="EIM75463.1"/>
    </source>
</evidence>
<dbReference type="PANTHER" id="PTHR43163:SF8">
    <property type="entry name" value="D,D-DIPEPTIDE TRANSPORT SYSTEM PERMEASE PROTEIN DDPB-RELATED"/>
    <property type="match status" value="1"/>
</dbReference>
<feature type="transmembrane region" description="Helical" evidence="7">
    <location>
        <begin position="266"/>
        <end position="282"/>
    </location>
</feature>
<name>I5C0W1_9HYPH</name>
<dbReference type="CDD" id="cd06261">
    <property type="entry name" value="TM_PBP2"/>
    <property type="match status" value="1"/>
</dbReference>
<feature type="transmembrane region" description="Helical" evidence="7">
    <location>
        <begin position="355"/>
        <end position="381"/>
    </location>
</feature>
<dbReference type="Proteomes" id="UP000004622">
    <property type="component" value="Unassembled WGS sequence"/>
</dbReference>
<dbReference type="GO" id="GO:0005886">
    <property type="term" value="C:plasma membrane"/>
    <property type="evidence" value="ECO:0007669"/>
    <property type="project" value="UniProtKB-SubCell"/>
</dbReference>
<feature type="transmembrane region" description="Helical" evidence="7">
    <location>
        <begin position="197"/>
        <end position="222"/>
    </location>
</feature>
<dbReference type="InterPro" id="IPR035906">
    <property type="entry name" value="MetI-like_sf"/>
</dbReference>
<keyword evidence="4 7" id="KW-0812">Transmembrane</keyword>
<feature type="transmembrane region" description="Helical" evidence="7">
    <location>
        <begin position="316"/>
        <end position="335"/>
    </location>
</feature>
<accession>I5C0W1</accession>
<keyword evidence="2 7" id="KW-0813">Transport</keyword>
<dbReference type="Pfam" id="PF00528">
    <property type="entry name" value="BPD_transp_1"/>
    <property type="match status" value="1"/>
</dbReference>
<evidence type="ECO:0000256" key="1">
    <source>
        <dbReference type="ARBA" id="ARBA00004651"/>
    </source>
</evidence>
<evidence type="ECO:0000256" key="4">
    <source>
        <dbReference type="ARBA" id="ARBA00022692"/>
    </source>
</evidence>
<dbReference type="Pfam" id="PF19300">
    <property type="entry name" value="BPD_transp_1_N"/>
    <property type="match status" value="1"/>
</dbReference>
<dbReference type="PROSITE" id="PS50928">
    <property type="entry name" value="ABC_TM1"/>
    <property type="match status" value="1"/>
</dbReference>
<dbReference type="EMBL" id="AJXZ01000019">
    <property type="protein sequence ID" value="EIM75463.1"/>
    <property type="molecule type" value="Genomic_DNA"/>
</dbReference>
<evidence type="ECO:0000256" key="7">
    <source>
        <dbReference type="RuleBase" id="RU363032"/>
    </source>
</evidence>
<dbReference type="SUPFAM" id="SSF161098">
    <property type="entry name" value="MetI-like"/>
    <property type="match status" value="1"/>
</dbReference>
<dbReference type="AlphaFoldDB" id="I5C0W1"/>
<evidence type="ECO:0000256" key="2">
    <source>
        <dbReference type="ARBA" id="ARBA00022448"/>
    </source>
</evidence>